<dbReference type="Gene3D" id="2.120.10.10">
    <property type="match status" value="1"/>
</dbReference>
<dbReference type="InterPro" id="IPR036278">
    <property type="entry name" value="Sialidase_sf"/>
</dbReference>
<dbReference type="CDD" id="cd15482">
    <property type="entry name" value="Sialidase_non-viral"/>
    <property type="match status" value="1"/>
</dbReference>
<proteinExistence type="predicted"/>
<comment type="caution">
    <text evidence="1">The sequence shown here is derived from an EMBL/GenBank/DDBJ whole genome shotgun (WGS) entry which is preliminary data.</text>
</comment>
<evidence type="ECO:0008006" key="2">
    <source>
        <dbReference type="Google" id="ProtNLM"/>
    </source>
</evidence>
<name>A0A644YZQ8_9ZZZZ</name>
<protein>
    <recommendedName>
        <fullName evidence="2">Sialidase domain-containing protein</fullName>
    </recommendedName>
</protein>
<dbReference type="EMBL" id="VSSQ01006866">
    <property type="protein sequence ID" value="MPM34090.1"/>
    <property type="molecule type" value="Genomic_DNA"/>
</dbReference>
<gene>
    <name evidence="1" type="ORF">SDC9_80671</name>
</gene>
<reference evidence="1" key="1">
    <citation type="submission" date="2019-08" db="EMBL/GenBank/DDBJ databases">
        <authorList>
            <person name="Kucharzyk K."/>
            <person name="Murdoch R.W."/>
            <person name="Higgins S."/>
            <person name="Loffler F."/>
        </authorList>
    </citation>
    <scope>NUCLEOTIDE SEQUENCE</scope>
</reference>
<evidence type="ECO:0000313" key="1">
    <source>
        <dbReference type="EMBL" id="MPM34090.1"/>
    </source>
</evidence>
<organism evidence="1">
    <name type="scientific">bioreactor metagenome</name>
    <dbReference type="NCBI Taxonomy" id="1076179"/>
    <lineage>
        <taxon>unclassified sequences</taxon>
        <taxon>metagenomes</taxon>
        <taxon>ecological metagenomes</taxon>
    </lineage>
</organism>
<sequence length="431" mass="48792">MLKGRVAAMIYNLSYYSTPLADIRRERYIPYPCENTGSVLTHYVISPDVSGRGAEIGEILRTQSSSDNYLLPKTRFSGDNGCTFSEWCTDETLNEEWKNTSMVTHEICRLFAPESGLLLRFTLRRIFIGDAEKALYTQDGYFDHSFCEYSRDGGKSFFGLHILKYEPGADYDPENRLDPEFLTKNQMYSGYSAVTDTNGNVITSGCVNTILDGETVTGVAVMKGVYDRKSAAYKWREASRVAVPLSVSSRGLMEPWMVSLSDGRLLLEMRGSSTPSVAGRRWISVSEDNGETWDSVRAMTYSDAAPFWSPSTFSRILRHSRTGKLYWFGNISPTLPDGNWPRRPLCIAQLDENTCGLIKETKSDIDDYFPGYDSTDMVQFSNFSLREDVETGEFCLYLSRYGERGGLDDGGKYFECDVFEYRIKLKETIGR</sequence>
<dbReference type="SUPFAM" id="SSF50939">
    <property type="entry name" value="Sialidases"/>
    <property type="match status" value="1"/>
</dbReference>
<accession>A0A644YZQ8</accession>
<dbReference type="AlphaFoldDB" id="A0A644YZQ8"/>